<keyword evidence="2" id="KW-0732">Signal</keyword>
<evidence type="ECO:0000256" key="1">
    <source>
        <dbReference type="ARBA" id="ARBA00007164"/>
    </source>
</evidence>
<dbReference type="Gene3D" id="3.40.710.10">
    <property type="entry name" value="DD-peptidase/beta-lactamase superfamily"/>
    <property type="match status" value="1"/>
</dbReference>
<protein>
    <submittedName>
        <fullName evidence="13">D-alanyl-D-alanine carboxypeptidase</fullName>
    </submittedName>
</protein>
<keyword evidence="13" id="KW-0121">Carboxypeptidase</keyword>
<sequence>MNVLAPGQSLLPFAIRVIAIAAAFAIALPDPADARAKNSRSKSSSAASEQRARAAAATSSGQWRSGYAAIVVDANTGKVLHESEPDALRHPASVTKIMTLYMLFEQLEAGRLRLDSQLPVSARASAQEPTKLGLKPGSTIEVEDAIKALVTKSANDAAVVIAEAVGGDEASFAAQMTRKARALGMSRTTFKNASGLPNPEQVTTARDLSVLGRAIQERFPRYYRYFFTRQFVWRGGAIANHNKLLGRVEGVDGIKTGYTRASGFNLVTSAKRNGRHIVGVVLGGRSGASRDAQMASLIEASLPKAYAGGQTVARIAEVEPAQVEPAQVEPAEAVPQPAPRPMSREPLALAAIAVADQAPTAAIPQPAPGSTEPLRPTAVRSVPVGPVTNTAPLGAVVTRASASSASTYTTASASAAPGQIAPAVITIAPEPAPHTLDAQVRAYAASAQPTRPASIQVASAQMAAPAVPPVRHAGRSEWMIQIGAFPAESQARDKLREAQNRNKGLLGNADPFTEKVVKGSTALYRARFAGFDEERAHEACRVLKKSDFACMPLRN</sequence>
<dbReference type="GO" id="GO:0009002">
    <property type="term" value="F:serine-type D-Ala-D-Ala carboxypeptidase activity"/>
    <property type="evidence" value="ECO:0007669"/>
    <property type="project" value="InterPro"/>
</dbReference>
<feature type="active site" description="Proton acceptor" evidence="7">
    <location>
        <position position="96"/>
    </location>
</feature>
<evidence type="ECO:0000313" key="14">
    <source>
        <dbReference type="Proteomes" id="UP000266934"/>
    </source>
</evidence>
<feature type="domain" description="Peptidase S11 D-alanyl-D-alanine carboxypeptidase A N-terminal" evidence="11">
    <location>
        <begin position="67"/>
        <end position="285"/>
    </location>
</feature>
<dbReference type="GO" id="GO:0071555">
    <property type="term" value="P:cell wall organization"/>
    <property type="evidence" value="ECO:0007669"/>
    <property type="project" value="UniProtKB-KW"/>
</dbReference>
<dbReference type="AlphaFoldDB" id="A0A348FZ28"/>
<evidence type="ECO:0000259" key="11">
    <source>
        <dbReference type="Pfam" id="PF00768"/>
    </source>
</evidence>
<evidence type="ECO:0000256" key="10">
    <source>
        <dbReference type="SAM" id="MobiDB-lite"/>
    </source>
</evidence>
<dbReference type="Pfam" id="PF00768">
    <property type="entry name" value="Peptidase_S11"/>
    <property type="match status" value="1"/>
</dbReference>
<dbReference type="GO" id="GO:0009252">
    <property type="term" value="P:peptidoglycan biosynthetic process"/>
    <property type="evidence" value="ECO:0007669"/>
    <property type="project" value="UniProtKB-KW"/>
</dbReference>
<dbReference type="Proteomes" id="UP000266934">
    <property type="component" value="Chromosome"/>
</dbReference>
<dbReference type="InterPro" id="IPR007730">
    <property type="entry name" value="SPOR-like_dom"/>
</dbReference>
<evidence type="ECO:0000256" key="7">
    <source>
        <dbReference type="PIRSR" id="PIRSR618044-1"/>
    </source>
</evidence>
<keyword evidence="13" id="KW-0645">Protease</keyword>
<dbReference type="PRINTS" id="PR00725">
    <property type="entry name" value="DADACBPTASE1"/>
</dbReference>
<evidence type="ECO:0000256" key="9">
    <source>
        <dbReference type="RuleBase" id="RU004016"/>
    </source>
</evidence>
<keyword evidence="6" id="KW-0961">Cell wall biogenesis/degradation</keyword>
<dbReference type="GO" id="GO:0008360">
    <property type="term" value="P:regulation of cell shape"/>
    <property type="evidence" value="ECO:0007669"/>
    <property type="project" value="UniProtKB-KW"/>
</dbReference>
<dbReference type="InterPro" id="IPR012338">
    <property type="entry name" value="Beta-lactam/transpept-like"/>
</dbReference>
<keyword evidence="5" id="KW-0573">Peptidoglycan synthesis</keyword>
<dbReference type="KEGG" id="blag:BLTE_12460"/>
<evidence type="ECO:0000256" key="5">
    <source>
        <dbReference type="ARBA" id="ARBA00022984"/>
    </source>
</evidence>
<feature type="region of interest" description="Disordered" evidence="10">
    <location>
        <begin position="34"/>
        <end position="53"/>
    </location>
</feature>
<reference evidence="13 14" key="1">
    <citation type="submission" date="2018-08" db="EMBL/GenBank/DDBJ databases">
        <title>Complete genome sequencing of Blastochloris tepida GI.</title>
        <authorList>
            <person name="Tsukatani Y."/>
            <person name="Mori H."/>
        </authorList>
    </citation>
    <scope>NUCLEOTIDE SEQUENCE [LARGE SCALE GENOMIC DNA]</scope>
    <source>
        <strain evidence="13 14">GI</strain>
    </source>
</reference>
<dbReference type="GO" id="GO:0042834">
    <property type="term" value="F:peptidoglycan binding"/>
    <property type="evidence" value="ECO:0007669"/>
    <property type="project" value="InterPro"/>
</dbReference>
<dbReference type="PANTHER" id="PTHR21581:SF6">
    <property type="entry name" value="TRAFFICKING PROTEIN PARTICLE COMPLEX SUBUNIT 12"/>
    <property type="match status" value="1"/>
</dbReference>
<evidence type="ECO:0000256" key="8">
    <source>
        <dbReference type="PIRSR" id="PIRSR618044-2"/>
    </source>
</evidence>
<proteinExistence type="inferred from homology"/>
<dbReference type="InterPro" id="IPR036680">
    <property type="entry name" value="SPOR-like_sf"/>
</dbReference>
<evidence type="ECO:0000256" key="2">
    <source>
        <dbReference type="ARBA" id="ARBA00022729"/>
    </source>
</evidence>
<organism evidence="13 14">
    <name type="scientific">Blastochloris tepida</name>
    <dbReference type="NCBI Taxonomy" id="2233851"/>
    <lineage>
        <taxon>Bacteria</taxon>
        <taxon>Pseudomonadati</taxon>
        <taxon>Pseudomonadota</taxon>
        <taxon>Alphaproteobacteria</taxon>
        <taxon>Hyphomicrobiales</taxon>
        <taxon>Blastochloridaceae</taxon>
        <taxon>Blastochloris</taxon>
    </lineage>
</organism>
<dbReference type="PANTHER" id="PTHR21581">
    <property type="entry name" value="D-ALANYL-D-ALANINE CARBOXYPEPTIDASE"/>
    <property type="match status" value="1"/>
</dbReference>
<feature type="compositionally biased region" description="Low complexity" evidence="10">
    <location>
        <begin position="323"/>
        <end position="335"/>
    </location>
</feature>
<name>A0A348FZ28_9HYPH</name>
<evidence type="ECO:0000256" key="6">
    <source>
        <dbReference type="ARBA" id="ARBA00023316"/>
    </source>
</evidence>
<dbReference type="SUPFAM" id="SSF56601">
    <property type="entry name" value="beta-lactamase/transpeptidase-like"/>
    <property type="match status" value="1"/>
</dbReference>
<comment type="similarity">
    <text evidence="1 9">Belongs to the peptidase S11 family.</text>
</comment>
<feature type="binding site" evidence="8">
    <location>
        <position position="255"/>
    </location>
    <ligand>
        <name>substrate</name>
    </ligand>
</feature>
<feature type="active site" description="Acyl-ester intermediate" evidence="7">
    <location>
        <position position="93"/>
    </location>
</feature>
<evidence type="ECO:0000256" key="4">
    <source>
        <dbReference type="ARBA" id="ARBA00022960"/>
    </source>
</evidence>
<dbReference type="GO" id="GO:0006508">
    <property type="term" value="P:proteolysis"/>
    <property type="evidence" value="ECO:0007669"/>
    <property type="project" value="InterPro"/>
</dbReference>
<dbReference type="InterPro" id="IPR001967">
    <property type="entry name" value="Peptidase_S11_N"/>
</dbReference>
<gene>
    <name evidence="13" type="ORF">BLTE_12460</name>
</gene>
<evidence type="ECO:0000259" key="12">
    <source>
        <dbReference type="Pfam" id="PF05036"/>
    </source>
</evidence>
<feature type="active site" evidence="7">
    <location>
        <position position="153"/>
    </location>
</feature>
<accession>A0A348FZ28</accession>
<evidence type="ECO:0000256" key="3">
    <source>
        <dbReference type="ARBA" id="ARBA00022801"/>
    </source>
</evidence>
<keyword evidence="4" id="KW-0133">Cell shape</keyword>
<keyword evidence="14" id="KW-1185">Reference proteome</keyword>
<dbReference type="Gene3D" id="3.30.70.1070">
    <property type="entry name" value="Sporulation related repeat"/>
    <property type="match status" value="1"/>
</dbReference>
<dbReference type="InterPro" id="IPR018044">
    <property type="entry name" value="Peptidase_S11"/>
</dbReference>
<dbReference type="Pfam" id="PF05036">
    <property type="entry name" value="SPOR"/>
    <property type="match status" value="1"/>
</dbReference>
<dbReference type="EMBL" id="AP018907">
    <property type="protein sequence ID" value="BBF92561.1"/>
    <property type="molecule type" value="Genomic_DNA"/>
</dbReference>
<evidence type="ECO:0000313" key="13">
    <source>
        <dbReference type="EMBL" id="BBF92561.1"/>
    </source>
</evidence>
<dbReference type="OrthoDB" id="9795979at2"/>
<feature type="region of interest" description="Disordered" evidence="10">
    <location>
        <begin position="323"/>
        <end position="342"/>
    </location>
</feature>
<feature type="region of interest" description="Disordered" evidence="10">
    <location>
        <begin position="361"/>
        <end position="386"/>
    </location>
</feature>
<feature type="domain" description="SPOR" evidence="12">
    <location>
        <begin position="476"/>
        <end position="551"/>
    </location>
</feature>
<keyword evidence="3" id="KW-0378">Hydrolase</keyword>
<feature type="compositionally biased region" description="Low complexity" evidence="10">
    <location>
        <begin position="41"/>
        <end position="53"/>
    </location>
</feature>